<protein>
    <recommendedName>
        <fullName evidence="2">DNA-binding transcriptional regulator NtrC</fullName>
    </recommendedName>
    <alternativeName>
        <fullName evidence="13">Nitrogen regulation protein NR(I)</fullName>
    </alternativeName>
    <alternativeName>
        <fullName evidence="14">Nitrogen regulator I</fullName>
    </alternativeName>
</protein>
<dbReference type="Proteomes" id="UP000305451">
    <property type="component" value="Unassembled WGS sequence"/>
</dbReference>
<dbReference type="AlphaFoldDB" id="A0A4S2HEJ6"/>
<keyword evidence="4" id="KW-0678">Repressor</keyword>
<dbReference type="InterPro" id="IPR011006">
    <property type="entry name" value="CheY-like_superfamily"/>
</dbReference>
<keyword evidence="11" id="KW-0010">Activator</keyword>
<evidence type="ECO:0000256" key="4">
    <source>
        <dbReference type="ARBA" id="ARBA00022491"/>
    </source>
</evidence>
<evidence type="ECO:0000256" key="16">
    <source>
        <dbReference type="PROSITE-ProRule" id="PRU00169"/>
    </source>
</evidence>
<evidence type="ECO:0000256" key="7">
    <source>
        <dbReference type="ARBA" id="ARBA00022840"/>
    </source>
</evidence>
<evidence type="ECO:0000256" key="3">
    <source>
        <dbReference type="ARBA" id="ARBA00022490"/>
    </source>
</evidence>
<accession>A0A4S2HEJ6</accession>
<dbReference type="GO" id="GO:0005524">
    <property type="term" value="F:ATP binding"/>
    <property type="evidence" value="ECO:0007669"/>
    <property type="project" value="UniProtKB-KW"/>
</dbReference>
<evidence type="ECO:0000256" key="2">
    <source>
        <dbReference type="ARBA" id="ARBA00019059"/>
    </source>
</evidence>
<dbReference type="OrthoDB" id="9802388at2"/>
<dbReference type="SUPFAM" id="SSF52540">
    <property type="entry name" value="P-loop containing nucleoside triphosphate hydrolases"/>
    <property type="match status" value="1"/>
</dbReference>
<comment type="function">
    <text evidence="15">Member of the two-component regulatory system NtrB/NtrC, which controls expression of the nitrogen-regulated (ntr) genes in response to nitrogen limitation. Phosphorylated NtrC binds directly to DNA and stimulates the formation of open promoter-sigma54-RNA polymerase complexes.</text>
</comment>
<keyword evidence="9" id="KW-0805">Transcription regulation</keyword>
<dbReference type="Pfam" id="PF00072">
    <property type="entry name" value="Response_reg"/>
    <property type="match status" value="1"/>
</dbReference>
<evidence type="ECO:0000256" key="9">
    <source>
        <dbReference type="ARBA" id="ARBA00023015"/>
    </source>
</evidence>
<dbReference type="Gene3D" id="3.40.50.300">
    <property type="entry name" value="P-loop containing nucleotide triphosphate hydrolases"/>
    <property type="match status" value="1"/>
</dbReference>
<dbReference type="SMART" id="SM00448">
    <property type="entry name" value="REC"/>
    <property type="match status" value="1"/>
</dbReference>
<evidence type="ECO:0000256" key="12">
    <source>
        <dbReference type="ARBA" id="ARBA00023163"/>
    </source>
</evidence>
<sequence length="415" mass="44564">MTARILVLEDDESLRLVVTKALSRAGFDVRATASPQSAIDRMIGGDADLLVADVVLGQENFLDRIDEITRVRPDAPIIIVSAQTTAATAIHAAKRGARRYLPKPFDLDELTRAVSACLAAHPGRSGETSRPTKSGGYEGLLGRSRAMQTVFQALGRLSRVVCPVLLTGPEGSGRATAARALHTARGGRKLIELGPARLDREGPGAATGEADGLLLRRADMWSERAAQQVREWCEAQPATNLYVTGSPTVRNALPDALYFLIGAGLVELPPLRDREGDLDLIVDHVWSRLSPERSLPAQVRTALSRWAWPGEVRELEFVLTRLSLCEMPSAELLAGLLAQAGEHAEALEAAVIDAASRAFASGQADPGRSVHDRVDAALIEAALSRTGGVRRDAATLLGWNRNTLARRIEALNLDV</sequence>
<dbReference type="RefSeq" id="WP_135943687.1">
    <property type="nucleotide sequence ID" value="NZ_BMEI01000001.1"/>
</dbReference>
<dbReference type="InterPro" id="IPR001789">
    <property type="entry name" value="Sig_transdc_resp-reg_receiver"/>
</dbReference>
<evidence type="ECO:0000256" key="13">
    <source>
        <dbReference type="ARBA" id="ARBA00029881"/>
    </source>
</evidence>
<comment type="caution">
    <text evidence="19">The sequence shown here is derived from an EMBL/GenBank/DDBJ whole genome shotgun (WGS) entry which is preliminary data.</text>
</comment>
<evidence type="ECO:0000313" key="19">
    <source>
        <dbReference type="EMBL" id="TGY94490.1"/>
    </source>
</evidence>
<feature type="domain" description="Response regulatory" evidence="18">
    <location>
        <begin position="4"/>
        <end position="118"/>
    </location>
</feature>
<proteinExistence type="predicted"/>
<evidence type="ECO:0000256" key="8">
    <source>
        <dbReference type="ARBA" id="ARBA00023012"/>
    </source>
</evidence>
<reference evidence="19 20" key="1">
    <citation type="journal article" date="2013" name="Int. J. Syst. Evol. Microbiol.">
        <title>Marinicauda pacifica gen. nov., sp. nov., a prosthecate alphaproteobacterium of the family Hyphomonadaceae isolated from deep seawater.</title>
        <authorList>
            <person name="Zhang X.Y."/>
            <person name="Li G.W."/>
            <person name="Wang C.S."/>
            <person name="Zhang Y.J."/>
            <person name="Xu X.W."/>
            <person name="Li H."/>
            <person name="Liu A."/>
            <person name="Liu C."/>
            <person name="Xie B.B."/>
            <person name="Qin Q.L."/>
            <person name="Xu Z."/>
            <person name="Chen X.L."/>
            <person name="Zhou B.C."/>
            <person name="Zhang Y.Z."/>
        </authorList>
    </citation>
    <scope>NUCLEOTIDE SEQUENCE [LARGE SCALE GENOMIC DNA]</scope>
    <source>
        <strain evidence="19 20">P-1 km-3</strain>
    </source>
</reference>
<evidence type="ECO:0000256" key="15">
    <source>
        <dbReference type="ARBA" id="ARBA00043886"/>
    </source>
</evidence>
<dbReference type="InterPro" id="IPR002078">
    <property type="entry name" value="Sigma_54_int"/>
</dbReference>
<dbReference type="InterPro" id="IPR009057">
    <property type="entry name" value="Homeodomain-like_sf"/>
</dbReference>
<dbReference type="InterPro" id="IPR002197">
    <property type="entry name" value="HTH_Fis"/>
</dbReference>
<dbReference type="Pfam" id="PF25601">
    <property type="entry name" value="AAA_lid_14"/>
    <property type="match status" value="1"/>
</dbReference>
<evidence type="ECO:0000313" key="20">
    <source>
        <dbReference type="Proteomes" id="UP000305451"/>
    </source>
</evidence>
<evidence type="ECO:0000259" key="17">
    <source>
        <dbReference type="PROSITE" id="PS50045"/>
    </source>
</evidence>
<keyword evidence="6" id="KW-0547">Nucleotide-binding</keyword>
<dbReference type="Gene3D" id="3.40.50.2300">
    <property type="match status" value="1"/>
</dbReference>
<evidence type="ECO:0000256" key="6">
    <source>
        <dbReference type="ARBA" id="ARBA00022741"/>
    </source>
</evidence>
<keyword evidence="12" id="KW-0804">Transcription</keyword>
<name>A0A4S2HEJ6_9PROT</name>
<dbReference type="GO" id="GO:0005737">
    <property type="term" value="C:cytoplasm"/>
    <property type="evidence" value="ECO:0007669"/>
    <property type="project" value="UniProtKB-SubCell"/>
</dbReference>
<keyword evidence="8" id="KW-0902">Two-component regulatory system</keyword>
<dbReference type="Pfam" id="PF02954">
    <property type="entry name" value="HTH_8"/>
    <property type="match status" value="1"/>
</dbReference>
<keyword evidence="20" id="KW-1185">Reference proteome</keyword>
<keyword evidence="3" id="KW-0963">Cytoplasm</keyword>
<dbReference type="PROSITE" id="PS50045">
    <property type="entry name" value="SIGMA54_INTERACT_4"/>
    <property type="match status" value="1"/>
</dbReference>
<dbReference type="GO" id="GO:0043565">
    <property type="term" value="F:sequence-specific DNA binding"/>
    <property type="evidence" value="ECO:0007669"/>
    <property type="project" value="InterPro"/>
</dbReference>
<evidence type="ECO:0000256" key="14">
    <source>
        <dbReference type="ARBA" id="ARBA00031910"/>
    </source>
</evidence>
<evidence type="ECO:0000256" key="10">
    <source>
        <dbReference type="ARBA" id="ARBA00023125"/>
    </source>
</evidence>
<keyword evidence="10" id="KW-0238">DNA-binding</keyword>
<feature type="domain" description="Sigma-54 factor interaction" evidence="17">
    <location>
        <begin position="140"/>
        <end position="324"/>
    </location>
</feature>
<comment type="subcellular location">
    <subcellularLocation>
        <location evidence="1">Cytoplasm</location>
    </subcellularLocation>
</comment>
<dbReference type="PANTHER" id="PTHR32071:SF95">
    <property type="entry name" value="DNA-BINDING TRANSCRIPTIONAL REGULATOR NTRC"/>
    <property type="match status" value="1"/>
</dbReference>
<keyword evidence="5 16" id="KW-0597">Phosphoprotein</keyword>
<feature type="modified residue" description="4-aspartylphosphate" evidence="16">
    <location>
        <position position="53"/>
    </location>
</feature>
<keyword evidence="7" id="KW-0067">ATP-binding</keyword>
<dbReference type="PRINTS" id="PR01590">
    <property type="entry name" value="HTHFIS"/>
</dbReference>
<dbReference type="Gene3D" id="1.10.8.60">
    <property type="match status" value="1"/>
</dbReference>
<evidence type="ECO:0000259" key="18">
    <source>
        <dbReference type="PROSITE" id="PS50110"/>
    </source>
</evidence>
<evidence type="ECO:0000256" key="1">
    <source>
        <dbReference type="ARBA" id="ARBA00004496"/>
    </source>
</evidence>
<evidence type="ECO:0000256" key="11">
    <source>
        <dbReference type="ARBA" id="ARBA00023159"/>
    </source>
</evidence>
<dbReference type="InterPro" id="IPR027417">
    <property type="entry name" value="P-loop_NTPase"/>
</dbReference>
<dbReference type="InterPro" id="IPR058031">
    <property type="entry name" value="AAA_lid_NorR"/>
</dbReference>
<organism evidence="19 20">
    <name type="scientific">Marinicauda pacifica</name>
    <dbReference type="NCBI Taxonomy" id="1133559"/>
    <lineage>
        <taxon>Bacteria</taxon>
        <taxon>Pseudomonadati</taxon>
        <taxon>Pseudomonadota</taxon>
        <taxon>Alphaproteobacteria</taxon>
        <taxon>Maricaulales</taxon>
        <taxon>Maricaulaceae</taxon>
        <taxon>Marinicauda</taxon>
    </lineage>
</organism>
<dbReference type="PANTHER" id="PTHR32071">
    <property type="entry name" value="TRANSCRIPTIONAL REGULATORY PROTEIN"/>
    <property type="match status" value="1"/>
</dbReference>
<dbReference type="Gene3D" id="1.10.10.60">
    <property type="entry name" value="Homeodomain-like"/>
    <property type="match status" value="1"/>
</dbReference>
<dbReference type="SUPFAM" id="SSF46689">
    <property type="entry name" value="Homeodomain-like"/>
    <property type="match status" value="1"/>
</dbReference>
<dbReference type="SUPFAM" id="SSF52172">
    <property type="entry name" value="CheY-like"/>
    <property type="match status" value="1"/>
</dbReference>
<evidence type="ECO:0000256" key="5">
    <source>
        <dbReference type="ARBA" id="ARBA00022553"/>
    </source>
</evidence>
<gene>
    <name evidence="19" type="ORF">E5162_04230</name>
</gene>
<dbReference type="PROSITE" id="PS50110">
    <property type="entry name" value="RESPONSE_REGULATORY"/>
    <property type="match status" value="1"/>
</dbReference>
<dbReference type="EMBL" id="SRXV01000001">
    <property type="protein sequence ID" value="TGY94490.1"/>
    <property type="molecule type" value="Genomic_DNA"/>
</dbReference>
<dbReference type="GO" id="GO:0000160">
    <property type="term" value="P:phosphorelay signal transduction system"/>
    <property type="evidence" value="ECO:0007669"/>
    <property type="project" value="UniProtKB-KW"/>
</dbReference>
<dbReference type="GO" id="GO:0006355">
    <property type="term" value="P:regulation of DNA-templated transcription"/>
    <property type="evidence" value="ECO:0007669"/>
    <property type="project" value="InterPro"/>
</dbReference>